<evidence type="ECO:0000259" key="11">
    <source>
        <dbReference type="PROSITE" id="PS50975"/>
    </source>
</evidence>
<keyword evidence="8" id="KW-0460">Magnesium</keyword>
<proteinExistence type="inferred from homology"/>
<dbReference type="AlphaFoldDB" id="A0A0U2VDF4"/>
<keyword evidence="13" id="KW-1185">Reference proteome</keyword>
<organism evidence="12 13">
    <name type="scientific">Ignicoccus islandicus DSM 13165</name>
    <dbReference type="NCBI Taxonomy" id="940295"/>
    <lineage>
        <taxon>Archaea</taxon>
        <taxon>Thermoproteota</taxon>
        <taxon>Thermoprotei</taxon>
        <taxon>Desulfurococcales</taxon>
        <taxon>Desulfurococcaceae</taxon>
        <taxon>Ignicoccus</taxon>
    </lineage>
</organism>
<dbReference type="Pfam" id="PF06973">
    <property type="entry name" value="DUF1297"/>
    <property type="match status" value="1"/>
</dbReference>
<evidence type="ECO:0000256" key="1">
    <source>
        <dbReference type="ARBA" id="ARBA00001936"/>
    </source>
</evidence>
<dbReference type="InterPro" id="IPR009720">
    <property type="entry name" value="IMP_biosynth_PurP_C"/>
</dbReference>
<dbReference type="InterPro" id="IPR010672">
    <property type="entry name" value="IMP_biosynth_PurP_N"/>
</dbReference>
<comment type="similarity">
    <text evidence="10">Belongs to the phosphohexose mutase family.</text>
</comment>
<dbReference type="Gene3D" id="3.40.50.20">
    <property type="match status" value="1"/>
</dbReference>
<dbReference type="GeneID" id="30680952"/>
<keyword evidence="7 10" id="KW-0067">ATP-binding</keyword>
<comment type="function">
    <text evidence="10">Catalyzes the ATP- and formate-dependent formylation of 5-aminoimidazole-4-carboxamide-1-beta-d-ribofuranosyl 5'-monophosphate (AICAR) to 5-formaminoimidazole-4-carboxamide-1-beta-d-ribofuranosyl 5'-monophosphate (FAICAR) in the absence of folates.</text>
</comment>
<dbReference type="Gene3D" id="3.30.470.20">
    <property type="entry name" value="ATP-grasp fold, B domain"/>
    <property type="match status" value="1"/>
</dbReference>
<comment type="cofactor">
    <cofactor evidence="2">
        <name>Mg(2+)</name>
        <dbReference type="ChEBI" id="CHEBI:18420"/>
    </cofactor>
</comment>
<evidence type="ECO:0000256" key="6">
    <source>
        <dbReference type="ARBA" id="ARBA00022755"/>
    </source>
</evidence>
<feature type="binding site" evidence="10">
    <location>
        <position position="220"/>
    </location>
    <ligand>
        <name>ATP</name>
        <dbReference type="ChEBI" id="CHEBI:30616"/>
    </ligand>
</feature>
<evidence type="ECO:0000256" key="10">
    <source>
        <dbReference type="HAMAP-Rule" id="MF_01163"/>
    </source>
</evidence>
<dbReference type="STRING" id="940295.EYM_07900"/>
<dbReference type="GO" id="GO:0000287">
    <property type="term" value="F:magnesium ion binding"/>
    <property type="evidence" value="ECO:0007669"/>
    <property type="project" value="InterPro"/>
</dbReference>
<dbReference type="OrthoDB" id="14832at2157"/>
<dbReference type="PANTHER" id="PTHR38147">
    <property type="entry name" value="5-FORMAMINOIMIDAZOLE-4-CARBOXAMIDE-1-(BETA)-D-RIBOFURANOSYL 5'-MONOPHOSPHATE SYNTHETASE-RELATED"/>
    <property type="match status" value="1"/>
</dbReference>
<keyword evidence="3 10" id="KW-0436">Ligase</keyword>
<keyword evidence="5 10" id="KW-0547">Nucleotide-binding</keyword>
<dbReference type="PATRIC" id="fig|940295.4.peg.1540"/>
<dbReference type="PROSITE" id="PS50975">
    <property type="entry name" value="ATP_GRASP"/>
    <property type="match status" value="1"/>
</dbReference>
<keyword evidence="4" id="KW-0479">Metal-binding</keyword>
<dbReference type="Proteomes" id="UP000060778">
    <property type="component" value="Chromosome"/>
</dbReference>
<evidence type="ECO:0000256" key="8">
    <source>
        <dbReference type="ARBA" id="ARBA00022842"/>
    </source>
</evidence>
<comment type="cofactor">
    <cofactor evidence="1">
        <name>Mn(2+)</name>
        <dbReference type="ChEBI" id="CHEBI:29035"/>
    </cofactor>
</comment>
<dbReference type="InterPro" id="IPR011761">
    <property type="entry name" value="ATP-grasp"/>
</dbReference>
<dbReference type="PIRSF" id="PIRSF004602">
    <property type="entry name" value="ATPgrasp_PurP"/>
    <property type="match status" value="1"/>
</dbReference>
<dbReference type="GO" id="GO:0006189">
    <property type="term" value="P:'de novo' IMP biosynthetic process"/>
    <property type="evidence" value="ECO:0007669"/>
    <property type="project" value="UniProtKB-UniRule"/>
</dbReference>
<comment type="pathway">
    <text evidence="10">Purine metabolism; IMP biosynthesis via de novo pathway; 5-formamido-1-(5-phospho-D-ribosyl)imidazole-4-carboxamide from 5-amino-1-(5-phospho-D-ribosyl)imidazole-4-carboxamide (formate route): step 1/1.</text>
</comment>
<evidence type="ECO:0000256" key="7">
    <source>
        <dbReference type="ARBA" id="ARBA00022840"/>
    </source>
</evidence>
<dbReference type="Gene3D" id="3.30.1490.20">
    <property type="entry name" value="ATP-grasp fold, A domain"/>
    <property type="match status" value="1"/>
</dbReference>
<dbReference type="SUPFAM" id="SSF56059">
    <property type="entry name" value="Glutathione synthetase ATP-binding domain-like"/>
    <property type="match status" value="1"/>
</dbReference>
<comment type="catalytic activity">
    <reaction evidence="10">
        <text>5-amino-1-(5-phospho-beta-D-ribosyl)imidazole-4-carboxamide + formate + ATP = 5-formamido-1-(5-phospho-D-ribosyl)imidazole-4-carboxamide + ADP + phosphate</text>
        <dbReference type="Rhea" id="RHEA:24836"/>
        <dbReference type="ChEBI" id="CHEBI:15740"/>
        <dbReference type="ChEBI" id="CHEBI:30616"/>
        <dbReference type="ChEBI" id="CHEBI:43474"/>
        <dbReference type="ChEBI" id="CHEBI:58467"/>
        <dbReference type="ChEBI" id="CHEBI:58475"/>
        <dbReference type="ChEBI" id="CHEBI:456216"/>
        <dbReference type="EC" id="6.3.4.23"/>
    </reaction>
</comment>
<feature type="binding site" evidence="10">
    <location>
        <position position="23"/>
    </location>
    <ligand>
        <name>5-amino-1-(5-phospho-beta-D-ribosyl)imidazole-4-carboxamide</name>
        <dbReference type="ChEBI" id="CHEBI:58475"/>
    </ligand>
</feature>
<dbReference type="InterPro" id="IPR013815">
    <property type="entry name" value="ATP_grasp_subdomain_1"/>
</dbReference>
<dbReference type="EC" id="6.3.4.23" evidence="10"/>
<dbReference type="GO" id="GO:0016879">
    <property type="term" value="F:ligase activity, forming carbon-nitrogen bonds"/>
    <property type="evidence" value="ECO:0007669"/>
    <property type="project" value="UniProtKB-UniRule"/>
</dbReference>
<evidence type="ECO:0000256" key="4">
    <source>
        <dbReference type="ARBA" id="ARBA00022723"/>
    </source>
</evidence>
<dbReference type="Pfam" id="PF06849">
    <property type="entry name" value="DUF1246"/>
    <property type="match status" value="1"/>
</dbReference>
<evidence type="ECO:0000313" key="13">
    <source>
        <dbReference type="Proteomes" id="UP000060778"/>
    </source>
</evidence>
<feature type="domain" description="ATP-grasp" evidence="11">
    <location>
        <begin position="113"/>
        <end position="338"/>
    </location>
</feature>
<dbReference type="InterPro" id="IPR023656">
    <property type="entry name" value="IMP_biosynth_PurP"/>
</dbReference>
<evidence type="ECO:0000256" key="5">
    <source>
        <dbReference type="ARBA" id="ARBA00022741"/>
    </source>
</evidence>
<name>A0A0U2VDF4_9CREN</name>
<dbReference type="GO" id="GO:0005524">
    <property type="term" value="F:ATP binding"/>
    <property type="evidence" value="ECO:0007669"/>
    <property type="project" value="UniProtKB-UniRule"/>
</dbReference>
<accession>A0A0U2VDF4</accession>
<evidence type="ECO:0000256" key="2">
    <source>
        <dbReference type="ARBA" id="ARBA00001946"/>
    </source>
</evidence>
<dbReference type="SUPFAM" id="SSF52440">
    <property type="entry name" value="PreATP-grasp domain"/>
    <property type="match status" value="1"/>
</dbReference>
<sequence>MQLKRIVEEYHKGDVSLATVASHSSLQLLHGAKKEGLRTILIVKEDRLKFYRNFNHLIDEFIIVNEWKEILNRETQEYLISKNAIVIPHGSFVEYIGAHSIVNDFKVPVFGSRKILLWESEQDKKMELLEKAGIKIPKRFNSPDEVDRPVIVKLGGAKGGRGYFIATSSDEVKRGLEKLGLKDRNYIIQEYVIGVPAYFHIFNSKIMNRIEITGMDIRYESNVDGLRRLPPRILDEIGVMPSFTVIGNIPMVLRESLLIKVYEYAENFVNATKKFVGEELVGPFCLESIVKDDGEIVVFEFSGRIVAGTNIYVNGSPYSYYYWDEPMSVGRRIAREIKIAHQRGMLTDIIN</sequence>
<dbReference type="RefSeq" id="WP_075050532.1">
    <property type="nucleotide sequence ID" value="NZ_CP006867.1"/>
</dbReference>
<evidence type="ECO:0000256" key="3">
    <source>
        <dbReference type="ARBA" id="ARBA00022598"/>
    </source>
</evidence>
<dbReference type="PANTHER" id="PTHR38147:SF2">
    <property type="entry name" value="5-FORMAMINOIMIDAZOLE-4-CARBOXAMIDE-1-(BETA)-D-RIBOFURANOSYL 5'-MONOPHOSPHATE SYNTHETASE"/>
    <property type="match status" value="1"/>
</dbReference>
<protein>
    <recommendedName>
        <fullName evidence="10">5-formaminoimidazole-4-carboxamide-1-(beta)-D-ribofuranosyl 5'-monophosphate synthetase</fullName>
        <ecNumber evidence="10">6.3.4.23</ecNumber>
    </recommendedName>
    <alternativeName>
        <fullName evidence="10">5-aminoimidazole-4-carboxamide-1-beta-D-ribofuranosyl 5'-monophosphate--formate ligase</fullName>
    </alternativeName>
</protein>
<dbReference type="KEGG" id="iis:EYM_07900"/>
<dbReference type="InterPro" id="IPR016185">
    <property type="entry name" value="PreATP-grasp_dom_sf"/>
</dbReference>
<feature type="binding site" evidence="10">
    <location>
        <position position="91"/>
    </location>
    <ligand>
        <name>5-amino-1-(5-phospho-beta-D-ribosyl)imidazole-4-carboxamide</name>
        <dbReference type="ChEBI" id="CHEBI:58475"/>
    </ligand>
</feature>
<dbReference type="HAMAP" id="MF_01163">
    <property type="entry name" value="IMP_biosynth_PurP"/>
    <property type="match status" value="1"/>
</dbReference>
<evidence type="ECO:0000256" key="9">
    <source>
        <dbReference type="ARBA" id="ARBA00023211"/>
    </source>
</evidence>
<feature type="binding site" evidence="10">
    <location>
        <position position="248"/>
    </location>
    <ligand>
        <name>5-amino-1-(5-phospho-beta-D-ribosyl)imidazole-4-carboxamide</name>
        <dbReference type="ChEBI" id="CHEBI:58475"/>
    </ligand>
</feature>
<keyword evidence="9" id="KW-0464">Manganese</keyword>
<dbReference type="EMBL" id="CP006867">
    <property type="protein sequence ID" value="ALU12082.1"/>
    <property type="molecule type" value="Genomic_DNA"/>
</dbReference>
<evidence type="ECO:0000313" key="12">
    <source>
        <dbReference type="EMBL" id="ALU12082.1"/>
    </source>
</evidence>
<reference evidence="12 13" key="1">
    <citation type="submission" date="2013-11" db="EMBL/GenBank/DDBJ databases">
        <title>Comparative genomics of Ignicoccus.</title>
        <authorList>
            <person name="Podar M."/>
        </authorList>
    </citation>
    <scope>NUCLEOTIDE SEQUENCE [LARGE SCALE GENOMIC DNA]</scope>
    <source>
        <strain evidence="12 13">DSM 13165</strain>
    </source>
</reference>
<keyword evidence="6 10" id="KW-0658">Purine biosynthesis</keyword>
<gene>
    <name evidence="10" type="primary">purP</name>
    <name evidence="12" type="ORF">EYM_07900</name>
</gene>
<dbReference type="UniPathway" id="UPA00074">
    <property type="reaction ID" value="UER00134"/>
</dbReference>